<evidence type="ECO:0000313" key="4">
    <source>
        <dbReference type="Proteomes" id="UP000019141"/>
    </source>
</evidence>
<dbReference type="InterPro" id="IPR027392">
    <property type="entry name" value="TF_Znf"/>
</dbReference>
<dbReference type="AlphaFoldDB" id="W4M006"/>
<feature type="compositionally biased region" description="Polar residues" evidence="1">
    <location>
        <begin position="1"/>
        <end position="11"/>
    </location>
</feature>
<feature type="domain" description="Transcription factor zinc-finger" evidence="2">
    <location>
        <begin position="60"/>
        <end position="98"/>
    </location>
</feature>
<dbReference type="EMBL" id="AZHW01000090">
    <property type="protein sequence ID" value="ETX02982.1"/>
    <property type="molecule type" value="Genomic_DNA"/>
</dbReference>
<sequence>MVEKNSGMTQSDHMHDKLQPADRVQEETDVRNVNEELISALRTKNAKIIAQAVQMYVHKRCPKCSEPLQERPYRRIKVDECPGCHGIWLDKGELEILVGPKADQWLQRFYEAFIPAKP</sequence>
<evidence type="ECO:0000313" key="3">
    <source>
        <dbReference type="EMBL" id="ETX02982.1"/>
    </source>
</evidence>
<accession>W4M006</accession>
<gene>
    <name evidence="3" type="ORF">ETSY1_01665</name>
</gene>
<protein>
    <recommendedName>
        <fullName evidence="2">Transcription factor zinc-finger domain-containing protein</fullName>
    </recommendedName>
</protein>
<proteinExistence type="predicted"/>
<feature type="region of interest" description="Disordered" evidence="1">
    <location>
        <begin position="1"/>
        <end position="29"/>
    </location>
</feature>
<evidence type="ECO:0000259" key="2">
    <source>
        <dbReference type="Pfam" id="PF13453"/>
    </source>
</evidence>
<dbReference type="HOGENOM" id="CLU_1955604_0_0_7"/>
<dbReference type="Pfam" id="PF13453">
    <property type="entry name" value="Zn_ribbon_TFIIB"/>
    <property type="match status" value="1"/>
</dbReference>
<comment type="caution">
    <text evidence="3">The sequence shown here is derived from an EMBL/GenBank/DDBJ whole genome shotgun (WGS) entry which is preliminary data.</text>
</comment>
<keyword evidence="4" id="KW-1185">Reference proteome</keyword>
<name>W4M006_ENTF1</name>
<reference evidence="3 4" key="1">
    <citation type="journal article" date="2014" name="Nature">
        <title>An environmental bacterial taxon with a large and distinct metabolic repertoire.</title>
        <authorList>
            <person name="Wilson M.C."/>
            <person name="Mori T."/>
            <person name="Ruckert C."/>
            <person name="Uria A.R."/>
            <person name="Helf M.J."/>
            <person name="Takada K."/>
            <person name="Gernert C."/>
            <person name="Steffens U.A."/>
            <person name="Heycke N."/>
            <person name="Schmitt S."/>
            <person name="Rinke C."/>
            <person name="Helfrich E.J."/>
            <person name="Brachmann A.O."/>
            <person name="Gurgui C."/>
            <person name="Wakimoto T."/>
            <person name="Kracht M."/>
            <person name="Crusemann M."/>
            <person name="Hentschel U."/>
            <person name="Abe I."/>
            <person name="Matsunaga S."/>
            <person name="Kalinowski J."/>
            <person name="Takeyama H."/>
            <person name="Piel J."/>
        </authorList>
    </citation>
    <scope>NUCLEOTIDE SEQUENCE [LARGE SCALE GENOMIC DNA]</scope>
    <source>
        <strain evidence="4">TSY1</strain>
    </source>
</reference>
<organism evidence="3 4">
    <name type="scientific">Entotheonella factor</name>
    <dbReference type="NCBI Taxonomy" id="1429438"/>
    <lineage>
        <taxon>Bacteria</taxon>
        <taxon>Pseudomonadati</taxon>
        <taxon>Nitrospinota/Tectimicrobiota group</taxon>
        <taxon>Candidatus Tectimicrobiota</taxon>
        <taxon>Candidatus Entotheonellia</taxon>
        <taxon>Candidatus Entotheonellales</taxon>
        <taxon>Candidatus Entotheonellaceae</taxon>
        <taxon>Candidatus Entotheonella</taxon>
    </lineage>
</organism>
<feature type="compositionally biased region" description="Basic and acidic residues" evidence="1">
    <location>
        <begin position="12"/>
        <end position="29"/>
    </location>
</feature>
<evidence type="ECO:0000256" key="1">
    <source>
        <dbReference type="SAM" id="MobiDB-lite"/>
    </source>
</evidence>
<dbReference type="Proteomes" id="UP000019141">
    <property type="component" value="Unassembled WGS sequence"/>
</dbReference>